<protein>
    <submittedName>
        <fullName evidence="2">Uncharacterized protein</fullName>
    </submittedName>
</protein>
<feature type="region of interest" description="Disordered" evidence="1">
    <location>
        <begin position="69"/>
        <end position="136"/>
    </location>
</feature>
<name>A0A3N0XMW3_ANAGA</name>
<dbReference type="EMBL" id="RJVU01068486">
    <property type="protein sequence ID" value="ROI79378.1"/>
    <property type="molecule type" value="Genomic_DNA"/>
</dbReference>
<feature type="compositionally biased region" description="Polar residues" evidence="1">
    <location>
        <begin position="126"/>
        <end position="136"/>
    </location>
</feature>
<dbReference type="AlphaFoldDB" id="A0A3N0XMW3"/>
<reference evidence="2 3" key="1">
    <citation type="submission" date="2018-10" db="EMBL/GenBank/DDBJ databases">
        <title>Genome assembly for a Yunnan-Guizhou Plateau 3E fish, Anabarilius grahami (Regan), and its evolutionary and genetic applications.</title>
        <authorList>
            <person name="Jiang W."/>
        </authorList>
    </citation>
    <scope>NUCLEOTIDE SEQUENCE [LARGE SCALE GENOMIC DNA]</scope>
    <source>
        <strain evidence="2">AG-KIZ</strain>
        <tissue evidence="2">Muscle</tissue>
    </source>
</reference>
<evidence type="ECO:0000313" key="2">
    <source>
        <dbReference type="EMBL" id="ROI79378.1"/>
    </source>
</evidence>
<sequence>MLLPDFLVPSSPLVMASPLDPSAPLVLSSSSALPLPLAWCSSSTSPRAYLAWSASSGQCQALATDFQDSGGAHTLHPSSGSSLPLTSPLSSSTSVSPQAAVSPSPPRPCKPAVQPQASRLPRHSRSASSDRCQASTTDFQDSGGAYTLHPYGVIGLLPSSDLPVILVHFSVAPGSCVPVAASAPQACSSASGF</sequence>
<dbReference type="Proteomes" id="UP000281406">
    <property type="component" value="Unassembled WGS sequence"/>
</dbReference>
<proteinExistence type="predicted"/>
<keyword evidence="3" id="KW-1185">Reference proteome</keyword>
<evidence type="ECO:0000313" key="3">
    <source>
        <dbReference type="Proteomes" id="UP000281406"/>
    </source>
</evidence>
<comment type="caution">
    <text evidence="2">The sequence shown here is derived from an EMBL/GenBank/DDBJ whole genome shotgun (WGS) entry which is preliminary data.</text>
</comment>
<gene>
    <name evidence="2" type="ORF">DPX16_7266</name>
</gene>
<accession>A0A3N0XMW3</accession>
<organism evidence="2 3">
    <name type="scientific">Anabarilius grahami</name>
    <name type="common">Kanglang fish</name>
    <name type="synonym">Barilius grahami</name>
    <dbReference type="NCBI Taxonomy" id="495550"/>
    <lineage>
        <taxon>Eukaryota</taxon>
        <taxon>Metazoa</taxon>
        <taxon>Chordata</taxon>
        <taxon>Craniata</taxon>
        <taxon>Vertebrata</taxon>
        <taxon>Euteleostomi</taxon>
        <taxon>Actinopterygii</taxon>
        <taxon>Neopterygii</taxon>
        <taxon>Teleostei</taxon>
        <taxon>Ostariophysi</taxon>
        <taxon>Cypriniformes</taxon>
        <taxon>Xenocyprididae</taxon>
        <taxon>Xenocypridinae</taxon>
        <taxon>Xenocypridinae incertae sedis</taxon>
        <taxon>Anabarilius</taxon>
    </lineage>
</organism>
<evidence type="ECO:0000256" key="1">
    <source>
        <dbReference type="SAM" id="MobiDB-lite"/>
    </source>
</evidence>
<feature type="compositionally biased region" description="Low complexity" evidence="1">
    <location>
        <begin position="77"/>
        <end position="102"/>
    </location>
</feature>